<reference evidence="8 9" key="1">
    <citation type="submission" date="2018-01" db="EMBL/GenBank/DDBJ databases">
        <title>A novel member of the phylum Bacteroidetes isolated from glacier ice.</title>
        <authorList>
            <person name="Liu Q."/>
            <person name="Xin Y.-H."/>
        </authorList>
    </citation>
    <scope>NUCLEOTIDE SEQUENCE [LARGE SCALE GENOMIC DNA]</scope>
    <source>
        <strain evidence="8 9">RB1R16</strain>
    </source>
</reference>
<dbReference type="GO" id="GO:0016020">
    <property type="term" value="C:membrane"/>
    <property type="evidence" value="ECO:0007669"/>
    <property type="project" value="UniProtKB-SubCell"/>
</dbReference>
<dbReference type="OrthoDB" id="283666at2"/>
<organism evidence="8 9">
    <name type="scientific">Flavipsychrobacter stenotrophus</name>
    <dbReference type="NCBI Taxonomy" id="2077091"/>
    <lineage>
        <taxon>Bacteria</taxon>
        <taxon>Pseudomonadati</taxon>
        <taxon>Bacteroidota</taxon>
        <taxon>Chitinophagia</taxon>
        <taxon>Chitinophagales</taxon>
        <taxon>Chitinophagaceae</taxon>
        <taxon>Flavipsychrobacter</taxon>
    </lineage>
</organism>
<feature type="transmembrane region" description="Helical" evidence="6">
    <location>
        <begin position="5"/>
        <end position="25"/>
    </location>
</feature>
<feature type="transmembrane region" description="Helical" evidence="6">
    <location>
        <begin position="68"/>
        <end position="96"/>
    </location>
</feature>
<evidence type="ECO:0000256" key="1">
    <source>
        <dbReference type="ARBA" id="ARBA00004141"/>
    </source>
</evidence>
<dbReference type="AlphaFoldDB" id="A0A2S7SSV3"/>
<comment type="similarity">
    <text evidence="2">Belongs to the fatty acid desaturase CarF family.</text>
</comment>
<sequence length="185" mass="21265">MVSIVVKIIIAIFAADLLTGIVHWWEDAYGNPNWKFLGQSVIVPNLQHHKTPRAFIKGTYWTRINTSLGLGVILIALCWVFGILNFYSVFAILLAAHGNEFHRFSHQTVKENGKLVTGLQSLGILQSRRHHGMHHQSPFVHNYCVVTNYLNPFLELIHFWTILEFILKHLFNIKVLRSSELRNGL</sequence>
<dbReference type="PANTHER" id="PTHR48230:SF1">
    <property type="entry name" value="LIPID DESATURASE DOMAIN-CONTAINING PROTEIN"/>
    <property type="match status" value="1"/>
</dbReference>
<evidence type="ECO:0000313" key="9">
    <source>
        <dbReference type="Proteomes" id="UP000239872"/>
    </source>
</evidence>
<keyword evidence="4 6" id="KW-1133">Transmembrane helix</keyword>
<dbReference type="Pfam" id="PF10520">
    <property type="entry name" value="Lipid_desat"/>
    <property type="match status" value="1"/>
</dbReference>
<dbReference type="InterPro" id="IPR053335">
    <property type="entry name" value="Fatty_acid_desaturase_CarF"/>
</dbReference>
<keyword evidence="5 6" id="KW-0472">Membrane</keyword>
<keyword evidence="3 6" id="KW-0812">Transmembrane</keyword>
<evidence type="ECO:0000256" key="5">
    <source>
        <dbReference type="ARBA" id="ARBA00023136"/>
    </source>
</evidence>
<proteinExistence type="inferred from homology"/>
<accession>A0A2S7SSV3</accession>
<evidence type="ECO:0000313" key="8">
    <source>
        <dbReference type="EMBL" id="PQJ09685.1"/>
    </source>
</evidence>
<comment type="subcellular location">
    <subcellularLocation>
        <location evidence="1">Membrane</location>
        <topology evidence="1">Multi-pass membrane protein</topology>
    </subcellularLocation>
</comment>
<evidence type="ECO:0000256" key="2">
    <source>
        <dbReference type="ARBA" id="ARBA00007620"/>
    </source>
</evidence>
<comment type="caution">
    <text evidence="8">The sequence shown here is derived from an EMBL/GenBank/DDBJ whole genome shotgun (WGS) entry which is preliminary data.</text>
</comment>
<dbReference type="RefSeq" id="WP_105040457.1">
    <property type="nucleotide sequence ID" value="NZ_PPSL01000005.1"/>
</dbReference>
<protein>
    <recommendedName>
        <fullName evidence="7">Lipid desaturase domain-containing protein</fullName>
    </recommendedName>
</protein>
<name>A0A2S7SSV3_9BACT</name>
<gene>
    <name evidence="8" type="ORF">CJD36_017285</name>
</gene>
<evidence type="ECO:0000259" key="7">
    <source>
        <dbReference type="Pfam" id="PF10520"/>
    </source>
</evidence>
<evidence type="ECO:0000256" key="6">
    <source>
        <dbReference type="SAM" id="Phobius"/>
    </source>
</evidence>
<dbReference type="InterPro" id="IPR019547">
    <property type="entry name" value="Lipid_desat"/>
</dbReference>
<dbReference type="EMBL" id="PPSL01000005">
    <property type="protein sequence ID" value="PQJ09685.1"/>
    <property type="molecule type" value="Genomic_DNA"/>
</dbReference>
<feature type="domain" description="Lipid desaturase" evidence="7">
    <location>
        <begin position="12"/>
        <end position="173"/>
    </location>
</feature>
<keyword evidence="9" id="KW-1185">Reference proteome</keyword>
<dbReference type="PANTHER" id="PTHR48230">
    <property type="match status" value="1"/>
</dbReference>
<evidence type="ECO:0000256" key="3">
    <source>
        <dbReference type="ARBA" id="ARBA00022692"/>
    </source>
</evidence>
<evidence type="ECO:0000256" key="4">
    <source>
        <dbReference type="ARBA" id="ARBA00022989"/>
    </source>
</evidence>
<dbReference type="Proteomes" id="UP000239872">
    <property type="component" value="Unassembled WGS sequence"/>
</dbReference>